<dbReference type="RefSeq" id="WP_119973081.1">
    <property type="nucleotide sequence ID" value="NZ_CP032416.1"/>
</dbReference>
<keyword evidence="1" id="KW-0812">Transmembrane</keyword>
<feature type="transmembrane region" description="Helical" evidence="1">
    <location>
        <begin position="79"/>
        <end position="105"/>
    </location>
</feature>
<evidence type="ECO:0000313" key="3">
    <source>
        <dbReference type="Proteomes" id="UP000266301"/>
    </source>
</evidence>
<protein>
    <submittedName>
        <fullName evidence="2">DUF1634 domain-containing protein</fullName>
    </submittedName>
</protein>
<gene>
    <name evidence="2" type="ORF">D4Z93_09650</name>
</gene>
<dbReference type="EMBL" id="CP032416">
    <property type="protein sequence ID" value="AYD40776.1"/>
    <property type="molecule type" value="Genomic_DNA"/>
</dbReference>
<sequence>MNCKNIKKEVADENNIEKEKEEVELIIGKSLRVGVVLSAAIIIVGLFKFLVTGNSGYSGNYYPTTIPDIFKGFISFKAYGIMLTGLYILILTPVVRVAVSIFVFLKENDYLYVKITLFVLAILLFSLTMGKSL</sequence>
<keyword evidence="1" id="KW-1133">Transmembrane helix</keyword>
<name>A0A386H542_9CLOT</name>
<evidence type="ECO:0000256" key="1">
    <source>
        <dbReference type="SAM" id="Phobius"/>
    </source>
</evidence>
<keyword evidence="1" id="KW-0472">Membrane</keyword>
<dbReference type="OrthoDB" id="1682804at2"/>
<accession>A0A386H542</accession>
<proteinExistence type="predicted"/>
<dbReference type="Pfam" id="PF07843">
    <property type="entry name" value="DUF1634"/>
    <property type="match status" value="1"/>
</dbReference>
<dbReference type="AlphaFoldDB" id="A0A386H542"/>
<evidence type="ECO:0000313" key="2">
    <source>
        <dbReference type="EMBL" id="AYD40776.1"/>
    </source>
</evidence>
<dbReference type="InterPro" id="IPR012861">
    <property type="entry name" value="DUF1634"/>
</dbReference>
<keyword evidence="3" id="KW-1185">Reference proteome</keyword>
<dbReference type="KEGG" id="cfer:D4Z93_09650"/>
<feature type="transmembrane region" description="Helical" evidence="1">
    <location>
        <begin position="111"/>
        <end position="130"/>
    </location>
</feature>
<reference evidence="2 3" key="1">
    <citation type="journal article" date="2019" name="Int. J. Syst. Evol. Microbiol.">
        <title>Clostridium fermenticellae sp. nov., isolated from the mud in a fermentation cellar for the production of the Chinese liquor, baijiu.</title>
        <authorList>
            <person name="Xu P.X."/>
            <person name="Chai L.J."/>
            <person name="Qiu T."/>
            <person name="Zhang X.J."/>
            <person name="Lu Z.M."/>
            <person name="Xiao C."/>
            <person name="Wang S.T."/>
            <person name="Shen C.H."/>
            <person name="Shi J.S."/>
            <person name="Xu Z.H."/>
        </authorList>
    </citation>
    <scope>NUCLEOTIDE SEQUENCE [LARGE SCALE GENOMIC DNA]</scope>
    <source>
        <strain evidence="2 3">JN500901</strain>
    </source>
</reference>
<feature type="transmembrane region" description="Helical" evidence="1">
    <location>
        <begin position="31"/>
        <end position="51"/>
    </location>
</feature>
<organism evidence="2 3">
    <name type="scientific">Clostridium fermenticellae</name>
    <dbReference type="NCBI Taxonomy" id="2068654"/>
    <lineage>
        <taxon>Bacteria</taxon>
        <taxon>Bacillati</taxon>
        <taxon>Bacillota</taxon>
        <taxon>Clostridia</taxon>
        <taxon>Eubacteriales</taxon>
        <taxon>Clostridiaceae</taxon>
        <taxon>Clostridium</taxon>
    </lineage>
</organism>
<dbReference type="Proteomes" id="UP000266301">
    <property type="component" value="Chromosome"/>
</dbReference>